<evidence type="ECO:0000256" key="8">
    <source>
        <dbReference type="SAM" id="Phobius"/>
    </source>
</evidence>
<feature type="transmembrane region" description="Helical" evidence="8">
    <location>
        <begin position="339"/>
        <end position="357"/>
    </location>
</feature>
<protein>
    <submittedName>
        <fullName evidence="9">Spore germination protein, amino acid permease</fullName>
    </submittedName>
</protein>
<dbReference type="OrthoDB" id="1675410at2"/>
<gene>
    <name evidence="9" type="ordered locus">Desor_1439</name>
</gene>
<feature type="transmembrane region" description="Helical" evidence="8">
    <location>
        <begin position="117"/>
        <end position="134"/>
    </location>
</feature>
<dbReference type="STRING" id="768706.Desor_1439"/>
<dbReference type="GO" id="GO:0009847">
    <property type="term" value="P:spore germination"/>
    <property type="evidence" value="ECO:0007669"/>
    <property type="project" value="InterPro"/>
</dbReference>
<proteinExistence type="inferred from homology"/>
<evidence type="ECO:0000256" key="2">
    <source>
        <dbReference type="ARBA" id="ARBA00007998"/>
    </source>
</evidence>
<keyword evidence="6 8" id="KW-1133">Transmembrane helix</keyword>
<feature type="transmembrane region" description="Helical" evidence="8">
    <location>
        <begin position="269"/>
        <end position="288"/>
    </location>
</feature>
<comment type="similarity">
    <text evidence="2">Belongs to the amino acid-polyamine-organocation (APC) superfamily. Spore germination protein (SGP) (TC 2.A.3.9) family.</text>
</comment>
<keyword evidence="10" id="KW-1185">Reference proteome</keyword>
<dbReference type="PATRIC" id="fig|768706.3.peg.1426"/>
<feature type="transmembrane region" description="Helical" evidence="8">
    <location>
        <begin position="12"/>
        <end position="34"/>
    </location>
</feature>
<evidence type="ECO:0000256" key="5">
    <source>
        <dbReference type="ARBA" id="ARBA00022692"/>
    </source>
</evidence>
<keyword evidence="3" id="KW-0813">Transport</keyword>
<feature type="transmembrane region" description="Helical" evidence="8">
    <location>
        <begin position="81"/>
        <end position="105"/>
    </location>
</feature>
<reference evidence="10" key="1">
    <citation type="submission" date="2011-11" db="EMBL/GenBank/DDBJ databases">
        <title>Complete sequence of Desulfosporosinus orientis DSM 765.</title>
        <authorList>
            <person name="Lucas S."/>
            <person name="Han J."/>
            <person name="Lapidus A."/>
            <person name="Cheng J.-F."/>
            <person name="Goodwin L."/>
            <person name="Pitluck S."/>
            <person name="Peters L."/>
            <person name="Ovchinnikova G."/>
            <person name="Teshima H."/>
            <person name="Detter J.C."/>
            <person name="Han C."/>
            <person name="Tapia R."/>
            <person name="Land M."/>
            <person name="Hauser L."/>
            <person name="Kyrpides N."/>
            <person name="Ivanova N."/>
            <person name="Pagani I."/>
            <person name="Pester M."/>
            <person name="Spring S."/>
            <person name="Ollivier B."/>
            <person name="Rattei T."/>
            <person name="Klenk H.-P."/>
            <person name="Wagner M."/>
            <person name="Loy A."/>
            <person name="Woyke T."/>
        </authorList>
    </citation>
    <scope>NUCLEOTIDE SEQUENCE [LARGE SCALE GENOMIC DNA]</scope>
    <source>
        <strain evidence="10">ATCC 19365 / DSM 765 / NCIMB 8382 / VKM B-1628</strain>
    </source>
</reference>
<dbReference type="KEGG" id="dor:Desor_1439"/>
<dbReference type="GO" id="GO:0016020">
    <property type="term" value="C:membrane"/>
    <property type="evidence" value="ECO:0007669"/>
    <property type="project" value="UniProtKB-SubCell"/>
</dbReference>
<dbReference type="PROSITE" id="PS51257">
    <property type="entry name" value="PROKAR_LIPOPROTEIN"/>
    <property type="match status" value="1"/>
</dbReference>
<dbReference type="RefSeq" id="WP_014183915.1">
    <property type="nucleotide sequence ID" value="NC_016584.1"/>
</dbReference>
<comment type="subcellular location">
    <subcellularLocation>
        <location evidence="1">Membrane</location>
        <topology evidence="1">Multi-pass membrane protein</topology>
    </subcellularLocation>
</comment>
<dbReference type="eggNOG" id="COG0531">
    <property type="taxonomic scope" value="Bacteria"/>
</dbReference>
<feature type="transmembrane region" description="Helical" evidence="8">
    <location>
        <begin position="40"/>
        <end position="61"/>
    </location>
</feature>
<dbReference type="PANTHER" id="PTHR34975:SF2">
    <property type="entry name" value="SPORE GERMINATION PROTEIN A2"/>
    <property type="match status" value="1"/>
</dbReference>
<feature type="transmembrane region" description="Helical" evidence="8">
    <location>
        <begin position="217"/>
        <end position="234"/>
    </location>
</feature>
<evidence type="ECO:0000256" key="3">
    <source>
        <dbReference type="ARBA" id="ARBA00022448"/>
    </source>
</evidence>
<sequence length="362" mass="40786">MKLEKGEISSSQLMFLVGCFIQGSLLSSLSYAYPIAKHDTWLAVIAALILGLLFAFIYLAIANQFPGQNIIQINDLVFGPYLGKFVSLHYVYLFLSSLSIYLWYIGDFVLTYVMPETPVILIMIMFIFICAWAVRLGIEVIARVSILFFFITYLIITVTVGLLLKDMKFTNLLPIFELPLRDFIHSTHIILHYSFSTVMIFLMVIPSMNKPKEAKKSVLLGMIFGGMFMIMGAVRDIATLGPLCGVMTTPSLEAVRIISIAKILTRLEVLVAMGQIFLLFIIASLFYYTSAVSIAQLTKLRTYVPLVFPLGIISVTQALTSYESRMQLSYMSIHITPMYSLLFYLVIPLTTLIVAKLRHLPK</sequence>
<feature type="transmembrane region" description="Helical" evidence="8">
    <location>
        <begin position="184"/>
        <end position="205"/>
    </location>
</feature>
<evidence type="ECO:0000256" key="4">
    <source>
        <dbReference type="ARBA" id="ARBA00022544"/>
    </source>
</evidence>
<accession>G7W8F6</accession>
<organism evidence="9 10">
    <name type="scientific">Desulfosporosinus orientis (strain ATCC 19365 / DSM 765 / NCIMB 8382 / VKM B-1628 / Singapore I)</name>
    <name type="common">Desulfotomaculum orientis</name>
    <dbReference type="NCBI Taxonomy" id="768706"/>
    <lineage>
        <taxon>Bacteria</taxon>
        <taxon>Bacillati</taxon>
        <taxon>Bacillota</taxon>
        <taxon>Clostridia</taxon>
        <taxon>Eubacteriales</taxon>
        <taxon>Desulfitobacteriaceae</taxon>
        <taxon>Desulfosporosinus</taxon>
    </lineage>
</organism>
<dbReference type="Proteomes" id="UP000006346">
    <property type="component" value="Chromosome"/>
</dbReference>
<dbReference type="InterPro" id="IPR004761">
    <property type="entry name" value="Spore_GerAB"/>
</dbReference>
<evidence type="ECO:0000256" key="6">
    <source>
        <dbReference type="ARBA" id="ARBA00022989"/>
    </source>
</evidence>
<reference evidence="9 10" key="2">
    <citation type="journal article" date="2012" name="J. Bacteriol.">
        <title>Complete genome sequences of Desulfosporosinus orientis DSM765T, Desulfosporosinus youngiae DSM17734T, Desulfosporosinus meridiei DSM13257T, and Desulfosporosinus acidiphilus DSM22704T.</title>
        <authorList>
            <person name="Pester M."/>
            <person name="Brambilla E."/>
            <person name="Alazard D."/>
            <person name="Rattei T."/>
            <person name="Weinmaier T."/>
            <person name="Han J."/>
            <person name="Lucas S."/>
            <person name="Lapidus A."/>
            <person name="Cheng J.F."/>
            <person name="Goodwin L."/>
            <person name="Pitluck S."/>
            <person name="Peters L."/>
            <person name="Ovchinnikova G."/>
            <person name="Teshima H."/>
            <person name="Detter J.C."/>
            <person name="Han C.S."/>
            <person name="Tapia R."/>
            <person name="Land M.L."/>
            <person name="Hauser L."/>
            <person name="Kyrpides N.C."/>
            <person name="Ivanova N.N."/>
            <person name="Pagani I."/>
            <person name="Huntmann M."/>
            <person name="Wei C.L."/>
            <person name="Davenport K.W."/>
            <person name="Daligault H."/>
            <person name="Chain P.S."/>
            <person name="Chen A."/>
            <person name="Mavromatis K."/>
            <person name="Markowitz V."/>
            <person name="Szeto E."/>
            <person name="Mikhailova N."/>
            <person name="Pati A."/>
            <person name="Wagner M."/>
            <person name="Woyke T."/>
            <person name="Ollivier B."/>
            <person name="Klenk H.P."/>
            <person name="Spring S."/>
            <person name="Loy A."/>
        </authorList>
    </citation>
    <scope>NUCLEOTIDE SEQUENCE [LARGE SCALE GENOMIC DNA]</scope>
    <source>
        <strain evidence="10">ATCC 19365 / DSM 765 / NCIMB 8382 / VKM B-1628</strain>
    </source>
</reference>
<evidence type="ECO:0000256" key="7">
    <source>
        <dbReference type="ARBA" id="ARBA00023136"/>
    </source>
</evidence>
<evidence type="ECO:0000313" key="10">
    <source>
        <dbReference type="Proteomes" id="UP000006346"/>
    </source>
</evidence>
<dbReference type="NCBIfam" id="TIGR00912">
    <property type="entry name" value="2A0309"/>
    <property type="match status" value="1"/>
</dbReference>
<evidence type="ECO:0000313" key="9">
    <source>
        <dbReference type="EMBL" id="AET67096.1"/>
    </source>
</evidence>
<keyword evidence="4" id="KW-0309">Germination</keyword>
<name>G7W8F6_DESOD</name>
<keyword evidence="5 8" id="KW-0812">Transmembrane</keyword>
<dbReference type="EMBL" id="CP003108">
    <property type="protein sequence ID" value="AET67096.1"/>
    <property type="molecule type" value="Genomic_DNA"/>
</dbReference>
<evidence type="ECO:0000256" key="1">
    <source>
        <dbReference type="ARBA" id="ARBA00004141"/>
    </source>
</evidence>
<keyword evidence="7 8" id="KW-0472">Membrane</keyword>
<feature type="transmembrane region" description="Helical" evidence="8">
    <location>
        <begin position="146"/>
        <end position="164"/>
    </location>
</feature>
<dbReference type="AlphaFoldDB" id="G7W8F6"/>
<dbReference type="PANTHER" id="PTHR34975">
    <property type="entry name" value="SPORE GERMINATION PROTEIN A2"/>
    <property type="match status" value="1"/>
</dbReference>
<feature type="transmembrane region" description="Helical" evidence="8">
    <location>
        <begin position="300"/>
        <end position="319"/>
    </location>
</feature>
<dbReference type="HOGENOM" id="CLU_047547_1_1_9"/>
<dbReference type="Pfam" id="PF03845">
    <property type="entry name" value="Spore_permease"/>
    <property type="match status" value="1"/>
</dbReference>